<feature type="signal peptide" evidence="7">
    <location>
        <begin position="1"/>
        <end position="29"/>
    </location>
</feature>
<accession>A0ABN2IME7</accession>
<gene>
    <name evidence="9" type="ORF">GCM10009831_17010</name>
</gene>
<evidence type="ECO:0000259" key="8">
    <source>
        <dbReference type="PROSITE" id="PS51935"/>
    </source>
</evidence>
<evidence type="ECO:0000313" key="10">
    <source>
        <dbReference type="Proteomes" id="UP001500383"/>
    </source>
</evidence>
<dbReference type="RefSeq" id="WP_344391759.1">
    <property type="nucleotide sequence ID" value="NZ_BAAAQG010000007.1"/>
</dbReference>
<evidence type="ECO:0000256" key="1">
    <source>
        <dbReference type="ARBA" id="ARBA00007074"/>
    </source>
</evidence>
<keyword evidence="5" id="KW-0175">Coiled coil</keyword>
<dbReference type="InterPro" id="IPR051794">
    <property type="entry name" value="PG_Endopeptidase_C40"/>
</dbReference>
<dbReference type="PROSITE" id="PS51935">
    <property type="entry name" value="NLPC_P60"/>
    <property type="match status" value="1"/>
</dbReference>
<protein>
    <recommendedName>
        <fullName evidence="8">NlpC/P60 domain-containing protein</fullName>
    </recommendedName>
</protein>
<keyword evidence="3" id="KW-0378">Hydrolase</keyword>
<name>A0ABN2IME7_9ACTN</name>
<keyword evidence="10" id="KW-1185">Reference proteome</keyword>
<evidence type="ECO:0000313" key="9">
    <source>
        <dbReference type="EMBL" id="GAA1707945.1"/>
    </source>
</evidence>
<proteinExistence type="inferred from homology"/>
<evidence type="ECO:0000256" key="4">
    <source>
        <dbReference type="ARBA" id="ARBA00022807"/>
    </source>
</evidence>
<dbReference type="InterPro" id="IPR000064">
    <property type="entry name" value="NLP_P60_dom"/>
</dbReference>
<reference evidence="9 10" key="1">
    <citation type="journal article" date="2019" name="Int. J. Syst. Evol. Microbiol.">
        <title>The Global Catalogue of Microorganisms (GCM) 10K type strain sequencing project: providing services to taxonomists for standard genome sequencing and annotation.</title>
        <authorList>
            <consortium name="The Broad Institute Genomics Platform"/>
            <consortium name="The Broad Institute Genome Sequencing Center for Infectious Disease"/>
            <person name="Wu L."/>
            <person name="Ma J."/>
        </authorList>
    </citation>
    <scope>NUCLEOTIDE SEQUENCE [LARGE SCALE GENOMIC DNA]</scope>
    <source>
        <strain evidence="9 10">JCM 16002</strain>
    </source>
</reference>
<comment type="caution">
    <text evidence="9">The sequence shown here is derived from an EMBL/GenBank/DDBJ whole genome shotgun (WGS) entry which is preliminary data.</text>
</comment>
<organism evidence="9 10">
    <name type="scientific">Dietzia cercidiphylli</name>
    <dbReference type="NCBI Taxonomy" id="498199"/>
    <lineage>
        <taxon>Bacteria</taxon>
        <taxon>Bacillati</taxon>
        <taxon>Actinomycetota</taxon>
        <taxon>Actinomycetes</taxon>
        <taxon>Mycobacteriales</taxon>
        <taxon>Dietziaceae</taxon>
        <taxon>Dietzia</taxon>
    </lineage>
</organism>
<sequence length="366" mass="38030">MTPRARPVALIVAALVVLSSGVVTVSAQTADPTRVVGPAQAGGPGQSTARAGVDSTDDAPGEDLAELARLSAEAGALGEELHLARAELERADAERERREREAGVAAGLAVVADAGASRDQSLVDRLATVRYRGGDTGATRAAVLAESPRDLVDRLGTLQRLSGTTTSALDASRAASAEAARLRRDADVASEIARASARDAQGRADELDRRSEEMRARIDEVRRRVDALSDAQRAVWAGGPLVPPGYVAPAVDGVNTAALKVALTRLGSPYSWGATGAEEFDCSGLMVWAYAQEGKTLPRSSQAQAVSGAPVAMADIQPGDLVIYYPGATHVGMYAGDGLVLHASTYGVPVKLDKVDAMPISGIRRY</sequence>
<dbReference type="Pfam" id="PF00877">
    <property type="entry name" value="NLPC_P60"/>
    <property type="match status" value="1"/>
</dbReference>
<feature type="coiled-coil region" evidence="5">
    <location>
        <begin position="197"/>
        <end position="231"/>
    </location>
</feature>
<keyword evidence="4" id="KW-0788">Thiol protease</keyword>
<evidence type="ECO:0000256" key="5">
    <source>
        <dbReference type="SAM" id="Coils"/>
    </source>
</evidence>
<dbReference type="PANTHER" id="PTHR47359:SF3">
    <property type="entry name" value="NLP_P60 DOMAIN-CONTAINING PROTEIN-RELATED"/>
    <property type="match status" value="1"/>
</dbReference>
<evidence type="ECO:0000256" key="7">
    <source>
        <dbReference type="SAM" id="SignalP"/>
    </source>
</evidence>
<comment type="similarity">
    <text evidence="1">Belongs to the peptidase C40 family.</text>
</comment>
<dbReference type="Proteomes" id="UP001500383">
    <property type="component" value="Unassembled WGS sequence"/>
</dbReference>
<dbReference type="InterPro" id="IPR038765">
    <property type="entry name" value="Papain-like_cys_pep_sf"/>
</dbReference>
<evidence type="ECO:0000256" key="3">
    <source>
        <dbReference type="ARBA" id="ARBA00022801"/>
    </source>
</evidence>
<keyword evidence="7" id="KW-0732">Signal</keyword>
<evidence type="ECO:0000256" key="2">
    <source>
        <dbReference type="ARBA" id="ARBA00022670"/>
    </source>
</evidence>
<feature type="domain" description="NlpC/P60" evidence="8">
    <location>
        <begin position="252"/>
        <end position="366"/>
    </location>
</feature>
<dbReference type="EMBL" id="BAAAQG010000007">
    <property type="protein sequence ID" value="GAA1707945.1"/>
    <property type="molecule type" value="Genomic_DNA"/>
</dbReference>
<feature type="coiled-coil region" evidence="5">
    <location>
        <begin position="74"/>
        <end position="103"/>
    </location>
</feature>
<dbReference type="Gene3D" id="3.90.1720.10">
    <property type="entry name" value="endopeptidase domain like (from Nostoc punctiforme)"/>
    <property type="match status" value="1"/>
</dbReference>
<dbReference type="PANTHER" id="PTHR47359">
    <property type="entry name" value="PEPTIDOGLYCAN DL-ENDOPEPTIDASE CWLO"/>
    <property type="match status" value="1"/>
</dbReference>
<evidence type="ECO:0000256" key="6">
    <source>
        <dbReference type="SAM" id="MobiDB-lite"/>
    </source>
</evidence>
<feature type="chain" id="PRO_5047123966" description="NlpC/P60 domain-containing protein" evidence="7">
    <location>
        <begin position="30"/>
        <end position="366"/>
    </location>
</feature>
<keyword evidence="2" id="KW-0645">Protease</keyword>
<feature type="region of interest" description="Disordered" evidence="6">
    <location>
        <begin position="34"/>
        <end position="60"/>
    </location>
</feature>
<dbReference type="SUPFAM" id="SSF54001">
    <property type="entry name" value="Cysteine proteinases"/>
    <property type="match status" value="1"/>
</dbReference>